<comment type="similarity">
    <text evidence="1">Belongs to the FAH family.</text>
</comment>
<dbReference type="STRING" id="246199.CUS_5525"/>
<feature type="domain" description="Fumarylacetoacetase-like C-terminal" evidence="3">
    <location>
        <begin position="77"/>
        <end position="284"/>
    </location>
</feature>
<evidence type="ECO:0000259" key="3">
    <source>
        <dbReference type="Pfam" id="PF01557"/>
    </source>
</evidence>
<dbReference type="EMBL" id="ADKM02000032">
    <property type="protein sequence ID" value="EGC04201.1"/>
    <property type="molecule type" value="Genomic_DNA"/>
</dbReference>
<dbReference type="InterPro" id="IPR036663">
    <property type="entry name" value="Fumarylacetoacetase_C_sf"/>
</dbReference>
<dbReference type="Proteomes" id="UP000004259">
    <property type="component" value="Unassembled WGS sequence"/>
</dbReference>
<dbReference type="GO" id="GO:0019752">
    <property type="term" value="P:carboxylic acid metabolic process"/>
    <property type="evidence" value="ECO:0007669"/>
    <property type="project" value="UniProtKB-ARBA"/>
</dbReference>
<keyword evidence="5" id="KW-1185">Reference proteome</keyword>
<evidence type="ECO:0000256" key="1">
    <source>
        <dbReference type="ARBA" id="ARBA00010211"/>
    </source>
</evidence>
<dbReference type="PANTHER" id="PTHR42796:SF4">
    <property type="entry name" value="FUMARYLACETOACETATE HYDROLASE DOMAIN-CONTAINING PROTEIN 2A"/>
    <property type="match status" value="1"/>
</dbReference>
<gene>
    <name evidence="4" type="ORF">CUS_5525</name>
</gene>
<dbReference type="OrthoDB" id="9805307at2"/>
<accession>E9S909</accession>
<dbReference type="SUPFAM" id="SSF56529">
    <property type="entry name" value="FAH"/>
    <property type="match status" value="1"/>
</dbReference>
<dbReference type="Pfam" id="PF01557">
    <property type="entry name" value="FAA_hydrolase"/>
    <property type="match status" value="1"/>
</dbReference>
<dbReference type="InterPro" id="IPR011234">
    <property type="entry name" value="Fumarylacetoacetase-like_C"/>
</dbReference>
<proteinExistence type="inferred from homology"/>
<dbReference type="InterPro" id="IPR051121">
    <property type="entry name" value="FAH"/>
</dbReference>
<dbReference type="PANTHER" id="PTHR42796">
    <property type="entry name" value="FUMARYLACETOACETATE HYDROLASE DOMAIN-CONTAINING PROTEIN 2A-RELATED"/>
    <property type="match status" value="1"/>
</dbReference>
<dbReference type="Gene3D" id="3.90.850.10">
    <property type="entry name" value="Fumarylacetoacetase-like, C-terminal domain"/>
    <property type="match status" value="1"/>
</dbReference>
<evidence type="ECO:0000313" key="4">
    <source>
        <dbReference type="EMBL" id="EGC04201.1"/>
    </source>
</evidence>
<comment type="caution">
    <text evidence="4">The sequence shown here is derived from an EMBL/GenBank/DDBJ whole genome shotgun (WGS) entry which is preliminary data.</text>
</comment>
<reference evidence="4 5" key="1">
    <citation type="submission" date="2011-02" db="EMBL/GenBank/DDBJ databases">
        <authorList>
            <person name="Nelson K.E."/>
            <person name="Sutton G."/>
            <person name="Torralba M."/>
            <person name="Durkin S."/>
            <person name="Harkins D."/>
            <person name="Montgomery R."/>
            <person name="Ziemer C."/>
            <person name="Klaassens E."/>
            <person name="Ocuiv P."/>
            <person name="Morrison M."/>
        </authorList>
    </citation>
    <scope>NUCLEOTIDE SEQUENCE [LARGE SCALE GENOMIC DNA]</scope>
    <source>
        <strain evidence="4 5">8</strain>
    </source>
</reference>
<sequence>MKLYVIEENGAERICCMDKTGMLCRLKDMGADVGDMNELIAKMSPEQLGRLEIPDDAERIPLEKVKLCAPIQPKRDVICLGVNYKEHIEETTHVEDFQHKEATVYFSKRVSRASGCGDVIPSYHFVDSLDYEAELGVILGKSVKDISREDAVSAIFGYTVINDVSARNLQFRHKQWFRGKSLDGYTPIGPCIVTADEIADIQSLRITCKVNGELRQNSNTSLMIQPVLDAVAELSQGMTLEAGTVISTGTPGGVALGMKPPVYLKSGDVIECEIEGIGRLVNTVG</sequence>
<dbReference type="GO" id="GO:0046872">
    <property type="term" value="F:metal ion binding"/>
    <property type="evidence" value="ECO:0007669"/>
    <property type="project" value="UniProtKB-KW"/>
</dbReference>
<name>E9S909_RUMAL</name>
<dbReference type="GO" id="GO:0016853">
    <property type="term" value="F:isomerase activity"/>
    <property type="evidence" value="ECO:0007669"/>
    <property type="project" value="UniProtKB-ARBA"/>
</dbReference>
<dbReference type="eggNOG" id="COG0179">
    <property type="taxonomic scope" value="Bacteria"/>
</dbReference>
<dbReference type="RefSeq" id="WP_004167397.1">
    <property type="nucleotide sequence ID" value="NZ_ADKM02000032.1"/>
</dbReference>
<dbReference type="FunFam" id="3.90.850.10:FF:000002">
    <property type="entry name" value="2-hydroxyhepta-2,4-diene-1,7-dioate isomerase"/>
    <property type="match status" value="1"/>
</dbReference>
<dbReference type="AlphaFoldDB" id="E9S909"/>
<evidence type="ECO:0000256" key="2">
    <source>
        <dbReference type="ARBA" id="ARBA00022723"/>
    </source>
</evidence>
<organism evidence="4 5">
    <name type="scientific">Ruminococcus albus 8</name>
    <dbReference type="NCBI Taxonomy" id="246199"/>
    <lineage>
        <taxon>Bacteria</taxon>
        <taxon>Bacillati</taxon>
        <taxon>Bacillota</taxon>
        <taxon>Clostridia</taxon>
        <taxon>Eubacteriales</taxon>
        <taxon>Oscillospiraceae</taxon>
        <taxon>Ruminococcus</taxon>
    </lineage>
</organism>
<protein>
    <submittedName>
        <fullName evidence="4">FAH family protein</fullName>
    </submittedName>
</protein>
<evidence type="ECO:0000313" key="5">
    <source>
        <dbReference type="Proteomes" id="UP000004259"/>
    </source>
</evidence>
<keyword evidence="2" id="KW-0479">Metal-binding</keyword>